<dbReference type="GeneID" id="91989424"/>
<reference evidence="1 2" key="2">
    <citation type="submission" date="2024-01" db="EMBL/GenBank/DDBJ databases">
        <title>Comparative genomics of Cryptococcus and Kwoniella reveals pathogenesis evolution and contrasting modes of karyotype evolution via chromosome fusion or intercentromeric recombination.</title>
        <authorList>
            <person name="Coelho M.A."/>
            <person name="David-Palma M."/>
            <person name="Shea T."/>
            <person name="Bowers K."/>
            <person name="Mcginley-Smith S."/>
            <person name="Mohammad A.W."/>
            <person name="Gnirke A."/>
            <person name="Yurkov A.M."/>
            <person name="Nowrousian M."/>
            <person name="Sun S."/>
            <person name="Cuomo C.A."/>
            <person name="Heitman J."/>
        </authorList>
    </citation>
    <scope>NUCLEOTIDE SEQUENCE [LARGE SCALE GENOMIC DNA]</scope>
    <source>
        <strain evidence="1 2">IND107</strain>
    </source>
</reference>
<accession>A0ABR3BU74</accession>
<comment type="caution">
    <text evidence="1">The sequence shown here is derived from an EMBL/GenBank/DDBJ whole genome shotgun (WGS) entry which is preliminary data.</text>
</comment>
<proteinExistence type="predicted"/>
<organism evidence="1 2">
    <name type="scientific">Cryptococcus tetragattii IND107</name>
    <dbReference type="NCBI Taxonomy" id="1296105"/>
    <lineage>
        <taxon>Eukaryota</taxon>
        <taxon>Fungi</taxon>
        <taxon>Dikarya</taxon>
        <taxon>Basidiomycota</taxon>
        <taxon>Agaricomycotina</taxon>
        <taxon>Tremellomycetes</taxon>
        <taxon>Tremellales</taxon>
        <taxon>Cryptococcaceae</taxon>
        <taxon>Cryptococcus</taxon>
        <taxon>Cryptococcus gattii species complex</taxon>
    </lineage>
</organism>
<name>A0ABR3BU74_9TREE</name>
<protein>
    <submittedName>
        <fullName evidence="1">Uncharacterized protein</fullName>
    </submittedName>
</protein>
<gene>
    <name evidence="1" type="ORF">I308_102567</name>
</gene>
<evidence type="ECO:0000313" key="2">
    <source>
        <dbReference type="Proteomes" id="UP000054399"/>
    </source>
</evidence>
<dbReference type="EMBL" id="ATAM02000004">
    <property type="protein sequence ID" value="KAL0250394.1"/>
    <property type="molecule type" value="Genomic_DNA"/>
</dbReference>
<sequence length="66" mass="7656">MLCYWDARQEEAHANLFHNKSLSRGKGIPPFHVVVRHGSTSAAVKEWQPSHLQRVFSDSHFQWAIK</sequence>
<dbReference type="RefSeq" id="XP_066614581.1">
    <property type="nucleotide sequence ID" value="XM_066757112.1"/>
</dbReference>
<evidence type="ECO:0000313" key="1">
    <source>
        <dbReference type="EMBL" id="KAL0250394.1"/>
    </source>
</evidence>
<reference evidence="2" key="1">
    <citation type="submission" date="2015-01" db="EMBL/GenBank/DDBJ databases">
        <title>The Genome Sequence of Cryptococcus gattii MMRL2647.</title>
        <authorList>
            <consortium name="The Broad Institute Genomics Platform"/>
            <person name="Cuomo C."/>
            <person name="Litvintseva A."/>
            <person name="Chen Y."/>
            <person name="Heitman J."/>
            <person name="Sun S."/>
            <person name="Springer D."/>
            <person name="Dromer F."/>
            <person name="Young S."/>
            <person name="Zeng Q."/>
            <person name="Gargeya S."/>
            <person name="Abouelleil A."/>
            <person name="Alvarado L."/>
            <person name="Chapman S.B."/>
            <person name="Gainer-Dewar J."/>
            <person name="Goldberg J."/>
            <person name="Griggs A."/>
            <person name="Gujja S."/>
            <person name="Hansen M."/>
            <person name="Howarth C."/>
            <person name="Imamovic A."/>
            <person name="Larimer J."/>
            <person name="Murphy C."/>
            <person name="Naylor J."/>
            <person name="Pearson M."/>
            <person name="Priest M."/>
            <person name="Roberts A."/>
            <person name="Saif S."/>
            <person name="Shea T."/>
            <person name="Sykes S."/>
            <person name="Wortman J."/>
            <person name="Nusbaum C."/>
            <person name="Birren B."/>
        </authorList>
    </citation>
    <scope>NUCLEOTIDE SEQUENCE [LARGE SCALE GENOMIC DNA]</scope>
    <source>
        <strain evidence="2">IND107</strain>
    </source>
</reference>
<keyword evidence="2" id="KW-1185">Reference proteome</keyword>
<dbReference type="Proteomes" id="UP000054399">
    <property type="component" value="Unassembled WGS sequence"/>
</dbReference>